<reference evidence="1 2" key="1">
    <citation type="submission" date="2020-09" db="EMBL/GenBank/DDBJ databases">
        <title>Echinicola sp. CAU 1574 isolated from sand of Sido Beach.</title>
        <authorList>
            <person name="Kim W."/>
        </authorList>
    </citation>
    <scope>NUCLEOTIDE SEQUENCE [LARGE SCALE GENOMIC DNA]</scope>
    <source>
        <strain evidence="1 2">CAU 1574</strain>
    </source>
</reference>
<gene>
    <name evidence="1" type="ORF">IFO69_07800</name>
</gene>
<protein>
    <submittedName>
        <fullName evidence="1">DinB family protein</fullName>
    </submittedName>
</protein>
<organism evidence="1 2">
    <name type="scientific">Echinicola arenosa</name>
    <dbReference type="NCBI Taxonomy" id="2774144"/>
    <lineage>
        <taxon>Bacteria</taxon>
        <taxon>Pseudomonadati</taxon>
        <taxon>Bacteroidota</taxon>
        <taxon>Cytophagia</taxon>
        <taxon>Cytophagales</taxon>
        <taxon>Cyclobacteriaceae</taxon>
        <taxon>Echinicola</taxon>
    </lineage>
</organism>
<sequence>MNIQNKDVFSELEEISGRLISLLENTNESDLNRIPFEGSWTAAQVGDHLLKSYGVVETLNGQTKNCNRPPDQKVWNIKKTFLDFSLKMKSPAAILPASGVISKSHLITNLNNKFSSFKLFENQDLTLECKDFTIPEYGAFTRLEWLWFTIFHTCRHTYQLERILASLKAKYAWY</sequence>
<dbReference type="RefSeq" id="WP_192009500.1">
    <property type="nucleotide sequence ID" value="NZ_JACYTQ010000002.1"/>
</dbReference>
<dbReference type="InterPro" id="IPR034660">
    <property type="entry name" value="DinB/YfiT-like"/>
</dbReference>
<evidence type="ECO:0000313" key="1">
    <source>
        <dbReference type="EMBL" id="MBD8488643.1"/>
    </source>
</evidence>
<dbReference type="Gene3D" id="1.20.120.450">
    <property type="entry name" value="dinb family like domain"/>
    <property type="match status" value="1"/>
</dbReference>
<dbReference type="SUPFAM" id="SSF109854">
    <property type="entry name" value="DinB/YfiT-like putative metalloenzymes"/>
    <property type="match status" value="1"/>
</dbReference>
<name>A0ABR9ALC1_9BACT</name>
<accession>A0ABR9ALC1</accession>
<proteinExistence type="predicted"/>
<dbReference type="Proteomes" id="UP000647133">
    <property type="component" value="Unassembled WGS sequence"/>
</dbReference>
<evidence type="ECO:0000313" key="2">
    <source>
        <dbReference type="Proteomes" id="UP000647133"/>
    </source>
</evidence>
<keyword evidence="2" id="KW-1185">Reference proteome</keyword>
<dbReference type="EMBL" id="JACYTQ010000002">
    <property type="protein sequence ID" value="MBD8488643.1"/>
    <property type="molecule type" value="Genomic_DNA"/>
</dbReference>
<comment type="caution">
    <text evidence="1">The sequence shown here is derived from an EMBL/GenBank/DDBJ whole genome shotgun (WGS) entry which is preliminary data.</text>
</comment>